<dbReference type="InterPro" id="IPR036397">
    <property type="entry name" value="RNaseH_sf"/>
</dbReference>
<evidence type="ECO:0000313" key="3">
    <source>
        <dbReference type="Proteomes" id="UP001289374"/>
    </source>
</evidence>
<feature type="domain" description="Integrase catalytic" evidence="1">
    <location>
        <begin position="8"/>
        <end position="179"/>
    </location>
</feature>
<protein>
    <submittedName>
        <fullName evidence="2">Transposon Ty3-G Gag-Pol polyprotein</fullName>
    </submittedName>
</protein>
<proteinExistence type="predicted"/>
<accession>A0AAE1X0V5</accession>
<dbReference type="GO" id="GO:0003676">
    <property type="term" value="F:nucleic acid binding"/>
    <property type="evidence" value="ECO:0007669"/>
    <property type="project" value="InterPro"/>
</dbReference>
<dbReference type="Proteomes" id="UP001289374">
    <property type="component" value="Unassembled WGS sequence"/>
</dbReference>
<organism evidence="2 3">
    <name type="scientific">Sesamum angolense</name>
    <dbReference type="NCBI Taxonomy" id="2727404"/>
    <lineage>
        <taxon>Eukaryota</taxon>
        <taxon>Viridiplantae</taxon>
        <taxon>Streptophyta</taxon>
        <taxon>Embryophyta</taxon>
        <taxon>Tracheophyta</taxon>
        <taxon>Spermatophyta</taxon>
        <taxon>Magnoliopsida</taxon>
        <taxon>eudicotyledons</taxon>
        <taxon>Gunneridae</taxon>
        <taxon>Pentapetalae</taxon>
        <taxon>asterids</taxon>
        <taxon>lamiids</taxon>
        <taxon>Lamiales</taxon>
        <taxon>Pedaliaceae</taxon>
        <taxon>Sesamum</taxon>
    </lineage>
</organism>
<gene>
    <name evidence="2" type="ORF">Sango_1016900</name>
</gene>
<dbReference type="PANTHER" id="PTHR37984:SF15">
    <property type="entry name" value="INTEGRASE CATALYTIC DOMAIN-CONTAINING PROTEIN"/>
    <property type="match status" value="1"/>
</dbReference>
<comment type="caution">
    <text evidence="2">The sequence shown here is derived from an EMBL/GenBank/DDBJ whole genome shotgun (WGS) entry which is preliminary data.</text>
</comment>
<dbReference type="Pfam" id="PF00665">
    <property type="entry name" value="rve"/>
    <property type="match status" value="1"/>
</dbReference>
<dbReference type="GO" id="GO:0015074">
    <property type="term" value="P:DNA integration"/>
    <property type="evidence" value="ECO:0007669"/>
    <property type="project" value="InterPro"/>
</dbReference>
<dbReference type="Gene3D" id="3.30.420.10">
    <property type="entry name" value="Ribonuclease H-like superfamily/Ribonuclease H"/>
    <property type="match status" value="1"/>
</dbReference>
<reference evidence="2" key="2">
    <citation type="journal article" date="2024" name="Plant">
        <title>Genomic evolution and insights into agronomic trait innovations of Sesamum species.</title>
        <authorList>
            <person name="Miao H."/>
            <person name="Wang L."/>
            <person name="Qu L."/>
            <person name="Liu H."/>
            <person name="Sun Y."/>
            <person name="Le M."/>
            <person name="Wang Q."/>
            <person name="Wei S."/>
            <person name="Zheng Y."/>
            <person name="Lin W."/>
            <person name="Duan Y."/>
            <person name="Cao H."/>
            <person name="Xiong S."/>
            <person name="Wang X."/>
            <person name="Wei L."/>
            <person name="Li C."/>
            <person name="Ma Q."/>
            <person name="Ju M."/>
            <person name="Zhao R."/>
            <person name="Li G."/>
            <person name="Mu C."/>
            <person name="Tian Q."/>
            <person name="Mei H."/>
            <person name="Zhang T."/>
            <person name="Gao T."/>
            <person name="Zhang H."/>
        </authorList>
    </citation>
    <scope>NUCLEOTIDE SEQUENCE</scope>
    <source>
        <strain evidence="2">K16</strain>
    </source>
</reference>
<dbReference type="AlphaFoldDB" id="A0AAE1X0V5"/>
<dbReference type="SUPFAM" id="SSF53098">
    <property type="entry name" value="Ribonuclease H-like"/>
    <property type="match status" value="1"/>
</dbReference>
<sequence length="217" mass="25059">MSANALRGKTFPTLGYSNHCQFLIKHGHHYGFIEELPKSEGKNSILVTVDRFTNYAHCVALSHPFSAEMVAKIFLDHIYKLHGLPVNIVTDRVKVFTNLFWCELFKQLGTSLSLSTAYHPQSDGQMERVNQCFKNYLHCMCHLQPKHWFRWLALARHWYNTNFHTGLKYTPFQALYGYPPTPLSIDPYLPSHSTVVSDYMLEHNKMIGVLKANLQVT</sequence>
<keyword evidence="3" id="KW-1185">Reference proteome</keyword>
<dbReference type="PANTHER" id="PTHR37984">
    <property type="entry name" value="PROTEIN CBG26694"/>
    <property type="match status" value="1"/>
</dbReference>
<dbReference type="InterPro" id="IPR012337">
    <property type="entry name" value="RNaseH-like_sf"/>
</dbReference>
<evidence type="ECO:0000313" key="2">
    <source>
        <dbReference type="EMBL" id="KAK4402762.1"/>
    </source>
</evidence>
<evidence type="ECO:0000259" key="1">
    <source>
        <dbReference type="PROSITE" id="PS50994"/>
    </source>
</evidence>
<dbReference type="InterPro" id="IPR001584">
    <property type="entry name" value="Integrase_cat-core"/>
</dbReference>
<dbReference type="InterPro" id="IPR050951">
    <property type="entry name" value="Retrovirus_Pol_polyprotein"/>
</dbReference>
<dbReference type="EMBL" id="JACGWL010000005">
    <property type="protein sequence ID" value="KAK4402762.1"/>
    <property type="molecule type" value="Genomic_DNA"/>
</dbReference>
<reference evidence="2" key="1">
    <citation type="submission" date="2020-06" db="EMBL/GenBank/DDBJ databases">
        <authorList>
            <person name="Li T."/>
            <person name="Hu X."/>
            <person name="Zhang T."/>
            <person name="Song X."/>
            <person name="Zhang H."/>
            <person name="Dai N."/>
            <person name="Sheng W."/>
            <person name="Hou X."/>
            <person name="Wei L."/>
        </authorList>
    </citation>
    <scope>NUCLEOTIDE SEQUENCE</scope>
    <source>
        <strain evidence="2">K16</strain>
        <tissue evidence="2">Leaf</tissue>
    </source>
</reference>
<dbReference type="PROSITE" id="PS50994">
    <property type="entry name" value="INTEGRASE"/>
    <property type="match status" value="1"/>
</dbReference>
<name>A0AAE1X0V5_9LAMI</name>